<reference evidence="1" key="1">
    <citation type="submission" date="2022-11" db="EMBL/GenBank/DDBJ databases">
        <title>Isolation and characterization of PLA-degrading bacterium Massilia sp. from Antarctic soil.</title>
        <authorList>
            <person name="Sato K."/>
            <person name="Gomez-Fuentes C."/>
            <person name="Ahmad S.A."/>
            <person name="Zulkharnain A."/>
        </authorList>
    </citation>
    <scope>NUCLEOTIDE SEQUENCE</scope>
    <source>
        <strain evidence="1">N-3</strain>
    </source>
</reference>
<keyword evidence="2" id="KW-1185">Reference proteome</keyword>
<evidence type="ECO:0000313" key="2">
    <source>
        <dbReference type="Proteomes" id="UP001163336"/>
    </source>
</evidence>
<organism evidence="1 2">
    <name type="scientific">Massilia varians</name>
    <dbReference type="NCBI Taxonomy" id="457921"/>
    <lineage>
        <taxon>Bacteria</taxon>
        <taxon>Pseudomonadati</taxon>
        <taxon>Pseudomonadota</taxon>
        <taxon>Betaproteobacteria</taxon>
        <taxon>Burkholderiales</taxon>
        <taxon>Oxalobacteraceae</taxon>
        <taxon>Telluria group</taxon>
        <taxon>Massilia</taxon>
    </lineage>
</organism>
<name>A0ABN6TI13_9BURK</name>
<dbReference type="Proteomes" id="UP001163336">
    <property type="component" value="Chromosome"/>
</dbReference>
<proteinExistence type="predicted"/>
<protein>
    <submittedName>
        <fullName evidence="1">Uncharacterized protein</fullName>
    </submittedName>
</protein>
<evidence type="ECO:0000313" key="1">
    <source>
        <dbReference type="EMBL" id="BDT61321.1"/>
    </source>
</evidence>
<gene>
    <name evidence="1" type="ORF">MasN3_48150</name>
</gene>
<accession>A0ABN6TI13</accession>
<dbReference type="EMBL" id="AP026966">
    <property type="protein sequence ID" value="BDT61321.1"/>
    <property type="molecule type" value="Genomic_DNA"/>
</dbReference>
<sequence length="182" mass="20246">MTGLDITDVLFSGDIRAKQAAGNHTDPDVTYKSYTTGNQMARGDEVLGEVRLLNERWRISKGKIDPRKKPPKSDLGSATPGWQCVDPFDSPIGQKDKLCDEYGQCPICPHGSLDLSSPYACAQAYNLLAAIDEASGDLAPQAWLERWLPIKNAILELWLPEFSNDVYIKAREYRLNPLPPLE</sequence>